<feature type="repeat" description="PPR" evidence="3">
    <location>
        <begin position="1"/>
        <end position="27"/>
    </location>
</feature>
<evidence type="ECO:0000313" key="5">
    <source>
        <dbReference type="EMBL" id="KAJ6815511.1"/>
    </source>
</evidence>
<dbReference type="PROSITE" id="PS51371">
    <property type="entry name" value="CBS"/>
    <property type="match status" value="1"/>
</dbReference>
<dbReference type="SUPFAM" id="SSF54631">
    <property type="entry name" value="CBS-domain pair"/>
    <property type="match status" value="1"/>
</dbReference>
<gene>
    <name evidence="5" type="ORF">M6B38_133425</name>
</gene>
<dbReference type="Pfam" id="PF01535">
    <property type="entry name" value="PPR"/>
    <property type="match status" value="1"/>
</dbReference>
<proteinExistence type="predicted"/>
<comment type="caution">
    <text evidence="5">The sequence shown here is derived from an EMBL/GenBank/DDBJ whole genome shotgun (WGS) entry which is preliminary data.</text>
</comment>
<dbReference type="InterPro" id="IPR002885">
    <property type="entry name" value="PPR_rpt"/>
</dbReference>
<keyword evidence="1" id="KW-0677">Repeat</keyword>
<dbReference type="Gene3D" id="3.10.580.10">
    <property type="entry name" value="CBS-domain"/>
    <property type="match status" value="1"/>
</dbReference>
<dbReference type="Proteomes" id="UP001140949">
    <property type="component" value="Unassembled WGS sequence"/>
</dbReference>
<dbReference type="InterPro" id="IPR046342">
    <property type="entry name" value="CBS_dom_sf"/>
</dbReference>
<feature type="repeat" description="PPR" evidence="3">
    <location>
        <begin position="108"/>
        <end position="142"/>
    </location>
</feature>
<dbReference type="PROSITE" id="PS51375">
    <property type="entry name" value="PPR"/>
    <property type="match status" value="4"/>
</dbReference>
<dbReference type="NCBIfam" id="TIGR00756">
    <property type="entry name" value="PPR"/>
    <property type="match status" value="3"/>
</dbReference>
<protein>
    <submittedName>
        <fullName evidence="5">MACPF domain-containing proteinisoform X1</fullName>
    </submittedName>
</protein>
<dbReference type="PANTHER" id="PTHR47581:SF2">
    <property type="entry name" value="OS09G0431600 PROTEIN"/>
    <property type="match status" value="1"/>
</dbReference>
<evidence type="ECO:0000256" key="1">
    <source>
        <dbReference type="ARBA" id="ARBA00022737"/>
    </source>
</evidence>
<evidence type="ECO:0000256" key="2">
    <source>
        <dbReference type="PROSITE-ProRule" id="PRU00703"/>
    </source>
</evidence>
<keyword evidence="6" id="KW-1185">Reference proteome</keyword>
<dbReference type="PANTHER" id="PTHR47581">
    <property type="entry name" value="OS09G0431600 PROTEIN"/>
    <property type="match status" value="1"/>
</dbReference>
<evidence type="ECO:0000313" key="6">
    <source>
        <dbReference type="Proteomes" id="UP001140949"/>
    </source>
</evidence>
<evidence type="ECO:0000256" key="3">
    <source>
        <dbReference type="PROSITE-ProRule" id="PRU00708"/>
    </source>
</evidence>
<dbReference type="InterPro" id="IPR044781">
    <property type="entry name" value="At5g10690-like"/>
</dbReference>
<keyword evidence="2" id="KW-0129">CBS domain</keyword>
<dbReference type="Gene3D" id="1.25.40.10">
    <property type="entry name" value="Tetratricopeptide repeat domain"/>
    <property type="match status" value="3"/>
</dbReference>
<dbReference type="CDD" id="cd02205">
    <property type="entry name" value="CBS_pair_SF"/>
    <property type="match status" value="1"/>
</dbReference>
<feature type="repeat" description="PPR" evidence="3">
    <location>
        <begin position="143"/>
        <end position="177"/>
    </location>
</feature>
<dbReference type="Pfam" id="PF13812">
    <property type="entry name" value="PPR_3"/>
    <property type="match status" value="1"/>
</dbReference>
<reference evidence="5" key="2">
    <citation type="submission" date="2023-04" db="EMBL/GenBank/DDBJ databases">
        <authorList>
            <person name="Bruccoleri R.E."/>
            <person name="Oakeley E.J."/>
            <person name="Faust A.-M."/>
            <person name="Dessus-Babus S."/>
            <person name="Altorfer M."/>
            <person name="Burckhardt D."/>
            <person name="Oertli M."/>
            <person name="Naumann U."/>
            <person name="Petersen F."/>
            <person name="Wong J."/>
        </authorList>
    </citation>
    <scope>NUCLEOTIDE SEQUENCE</scope>
    <source>
        <strain evidence="5">GSM-AAB239-AS_SAM_17_03QT</strain>
        <tissue evidence="5">Leaf</tissue>
    </source>
</reference>
<accession>A0AAX6FHR2</accession>
<dbReference type="Pfam" id="PF00571">
    <property type="entry name" value="CBS"/>
    <property type="match status" value="1"/>
</dbReference>
<evidence type="ECO:0000259" key="4">
    <source>
        <dbReference type="PROSITE" id="PS51371"/>
    </source>
</evidence>
<name>A0AAX6FHR2_IRIPA</name>
<feature type="repeat" description="PPR" evidence="3">
    <location>
        <begin position="33"/>
        <end position="63"/>
    </location>
</feature>
<dbReference type="AlphaFoldDB" id="A0AAX6FHR2"/>
<dbReference type="Pfam" id="PF13041">
    <property type="entry name" value="PPR_2"/>
    <property type="match status" value="2"/>
</dbReference>
<sequence>MNAVMEACVRCGDLDSAMKVFDEMSKRDGCGVDRVSYGILLKGFGEAGRIDEAFHILESVEKGAAGSLKLSPALIYGLLNTLLQAGDMRRANGLIARYRLVLHEDSHSVLLYNLLMKGYTNTDFPLGALTIRDEILRSGLKPDKTTYNTLIYACIKSGKTNAAIQFLAEMKEEAFKANCNDLFPDAVTYTTLLKGLGNEKDLNAVQKIVVEMKSLPDLFIDRTAYTAMVDAFLACGSTGGALCIFGEMIKQAGKKRNLRPKPHLYLAMMRAFAIRGDFDMVKRLHARVWSDSVGSISPSVKREAYELLMEAAVNCDQVDVARQILSNIISEEKEFTWTSRGGMVAVRIEAIYGCSSSLFGPYMLPQISLDDPVEKYMTAFEEACPLPANLSLKKVAIRFLKDSVVPIIDDWGSCVGIVHSDDCNELDVPLSSLMRGPPPCVTTSTSIGQVLDLILEKKYKMVVVVRNSYVYDTSYSSSSRPVGVFTREKFFEHASAASER</sequence>
<organism evidence="5 6">
    <name type="scientific">Iris pallida</name>
    <name type="common">Sweet iris</name>
    <dbReference type="NCBI Taxonomy" id="29817"/>
    <lineage>
        <taxon>Eukaryota</taxon>
        <taxon>Viridiplantae</taxon>
        <taxon>Streptophyta</taxon>
        <taxon>Embryophyta</taxon>
        <taxon>Tracheophyta</taxon>
        <taxon>Spermatophyta</taxon>
        <taxon>Magnoliopsida</taxon>
        <taxon>Liliopsida</taxon>
        <taxon>Asparagales</taxon>
        <taxon>Iridaceae</taxon>
        <taxon>Iridoideae</taxon>
        <taxon>Irideae</taxon>
        <taxon>Iris</taxon>
    </lineage>
</organism>
<reference evidence="5" key="1">
    <citation type="journal article" date="2023" name="GigaByte">
        <title>Genome assembly of the bearded iris, Iris pallida Lam.</title>
        <authorList>
            <person name="Bruccoleri R.E."/>
            <person name="Oakeley E.J."/>
            <person name="Faust A.M.E."/>
            <person name="Altorfer M."/>
            <person name="Dessus-Babus S."/>
            <person name="Burckhardt D."/>
            <person name="Oertli M."/>
            <person name="Naumann U."/>
            <person name="Petersen F."/>
            <person name="Wong J."/>
        </authorList>
    </citation>
    <scope>NUCLEOTIDE SEQUENCE</scope>
    <source>
        <strain evidence="5">GSM-AAB239-AS_SAM_17_03QT</strain>
    </source>
</reference>
<dbReference type="InterPro" id="IPR011990">
    <property type="entry name" value="TPR-like_helical_dom_sf"/>
</dbReference>
<dbReference type="EMBL" id="JANAVB010028819">
    <property type="protein sequence ID" value="KAJ6815511.1"/>
    <property type="molecule type" value="Genomic_DNA"/>
</dbReference>
<feature type="domain" description="CBS" evidence="4">
    <location>
        <begin position="434"/>
        <end position="500"/>
    </location>
</feature>
<dbReference type="InterPro" id="IPR000644">
    <property type="entry name" value="CBS_dom"/>
</dbReference>